<evidence type="ECO:0000313" key="9">
    <source>
        <dbReference type="EMBL" id="RFU80087.1"/>
    </source>
</evidence>
<dbReference type="GO" id="GO:0030328">
    <property type="term" value="P:prenylcysteine catabolic process"/>
    <property type="evidence" value="ECO:0007669"/>
    <property type="project" value="InterPro"/>
</dbReference>
<gene>
    <name evidence="9" type="ORF">TARUN_2135</name>
</gene>
<keyword evidence="7" id="KW-0325">Glycoprotein</keyword>
<evidence type="ECO:0000256" key="2">
    <source>
        <dbReference type="ARBA" id="ARBA00009967"/>
    </source>
</evidence>
<evidence type="ECO:0000256" key="3">
    <source>
        <dbReference type="ARBA" id="ARBA00022630"/>
    </source>
</evidence>
<organism evidence="9 10">
    <name type="scientific">Trichoderma arundinaceum</name>
    <dbReference type="NCBI Taxonomy" id="490622"/>
    <lineage>
        <taxon>Eukaryota</taxon>
        <taxon>Fungi</taxon>
        <taxon>Dikarya</taxon>
        <taxon>Ascomycota</taxon>
        <taxon>Pezizomycotina</taxon>
        <taxon>Sordariomycetes</taxon>
        <taxon>Hypocreomycetidae</taxon>
        <taxon>Hypocreales</taxon>
        <taxon>Hypocreaceae</taxon>
        <taxon>Trichoderma</taxon>
    </lineage>
</organism>
<dbReference type="Pfam" id="PF07156">
    <property type="entry name" value="Prenylcys_lyase"/>
    <property type="match status" value="1"/>
</dbReference>
<dbReference type="EMBL" id="PXOA01000126">
    <property type="protein sequence ID" value="RFU80087.1"/>
    <property type="molecule type" value="Genomic_DNA"/>
</dbReference>
<evidence type="ECO:0000256" key="5">
    <source>
        <dbReference type="ARBA" id="ARBA00022827"/>
    </source>
</evidence>
<dbReference type="SUPFAM" id="SSF51905">
    <property type="entry name" value="FAD/NAD(P)-binding domain"/>
    <property type="match status" value="1"/>
</dbReference>
<dbReference type="Proteomes" id="UP000266272">
    <property type="component" value="Unassembled WGS sequence"/>
</dbReference>
<keyword evidence="3" id="KW-0285">Flavoprotein</keyword>
<dbReference type="InterPro" id="IPR036188">
    <property type="entry name" value="FAD/NAD-bd_sf"/>
</dbReference>
<dbReference type="InterPro" id="IPR010795">
    <property type="entry name" value="Prenylcys_lyase"/>
</dbReference>
<protein>
    <submittedName>
        <fullName evidence="9">Prenylcysteine oxidase</fullName>
    </submittedName>
</protein>
<keyword evidence="6" id="KW-0560">Oxidoreductase</keyword>
<evidence type="ECO:0000256" key="4">
    <source>
        <dbReference type="ARBA" id="ARBA00022729"/>
    </source>
</evidence>
<comment type="caution">
    <text evidence="9">The sequence shown here is derived from an EMBL/GenBank/DDBJ whole genome shotgun (WGS) entry which is preliminary data.</text>
</comment>
<dbReference type="PANTHER" id="PTHR15944">
    <property type="entry name" value="FARNESYLCYSTEINE LYASE"/>
    <property type="match status" value="1"/>
</dbReference>
<sequence length="610" mass="66517">MLAQSAPTAVSSIQSKHSIPSYWDLMPSVYPHDSQSNGSGDWTWAAMKMWLQLGSALVSWLAIAGEASASASKEEAKAKGVRNIAIIGAGAAGSSAAYHLRQYADEADIKVNITIFEKTGRIGGRTLTVDAFDDPFQPIELGASIFVAVNHILYNGTRNFNLSMGSNYRVASSDDDVTAIWDGDSFVYETTDGTAWWWDAGKLWWRYGMSPYRAVNLVKDVVGKFLKLYEQPYFPFRSLTARAYELGLVEITAITGEQFLAQNKIDEKFSRHIIQAATRVNYASNLAYIHGLEAMVSFATDGAMSVNGGNWHIFEEMVKSSGAAVYQNTTVSVIAFAKEETSSSAPKYEISTTAGGSSVEAVDTAFDDVIIASPWQFSNIEAGEGVLKHNIEEIPYTKLHVTLFASPFKLHPEFFGLAPGSKAPSNVYTTLGEGEEPKEGTKGVGKTGFYSVSTLRTALNPKTDQTEFVYKIFSPKPVTPQFLSDLLGVKVPETFTTATKETGAGDDENSGVDPISWYYPHWFYSYPVELPRVTFQDPILGSGLYYTSGIESFISTMETSALMGMNVARLIVDDAAGISREAVPGAVSEEDLGLQKVKLEMVVEEPGDEL</sequence>
<evidence type="ECO:0000256" key="7">
    <source>
        <dbReference type="ARBA" id="ARBA00023180"/>
    </source>
</evidence>
<dbReference type="PIRSF" id="PIRSF036292">
    <property type="entry name" value="Prenylcysteine_oxidase"/>
    <property type="match status" value="1"/>
</dbReference>
<dbReference type="Pfam" id="PF13450">
    <property type="entry name" value="NAD_binding_8"/>
    <property type="match status" value="1"/>
</dbReference>
<accession>A0A395NWB6</accession>
<reference evidence="9 10" key="1">
    <citation type="journal article" date="2018" name="PLoS Pathog.">
        <title>Evolution of structural diversity of trichothecenes, a family of toxins produced by plant pathogenic and entomopathogenic fungi.</title>
        <authorList>
            <person name="Proctor R.H."/>
            <person name="McCormick S.P."/>
            <person name="Kim H.S."/>
            <person name="Cardoza R.E."/>
            <person name="Stanley A.M."/>
            <person name="Lindo L."/>
            <person name="Kelly A."/>
            <person name="Brown D.W."/>
            <person name="Lee T."/>
            <person name="Vaughan M.M."/>
            <person name="Alexander N.J."/>
            <person name="Busman M."/>
            <person name="Gutierrez S."/>
        </authorList>
    </citation>
    <scope>NUCLEOTIDE SEQUENCE [LARGE SCALE GENOMIC DNA]</scope>
    <source>
        <strain evidence="9 10">IBT 40837</strain>
    </source>
</reference>
<dbReference type="PANTHER" id="PTHR15944:SF0">
    <property type="entry name" value="PRENYLCYSTEINE LYASE DOMAIN-CONTAINING PROTEIN"/>
    <property type="match status" value="1"/>
</dbReference>
<dbReference type="GO" id="GO:0001735">
    <property type="term" value="F:prenylcysteine oxidase activity"/>
    <property type="evidence" value="ECO:0007669"/>
    <property type="project" value="InterPro"/>
</dbReference>
<evidence type="ECO:0000313" key="10">
    <source>
        <dbReference type="Proteomes" id="UP000266272"/>
    </source>
</evidence>
<dbReference type="AlphaFoldDB" id="A0A395NWB6"/>
<keyword evidence="10" id="KW-1185">Reference proteome</keyword>
<keyword evidence="4" id="KW-0732">Signal</keyword>
<evidence type="ECO:0000259" key="8">
    <source>
        <dbReference type="Pfam" id="PF07156"/>
    </source>
</evidence>
<evidence type="ECO:0000256" key="6">
    <source>
        <dbReference type="ARBA" id="ARBA00023002"/>
    </source>
</evidence>
<keyword evidence="5" id="KW-0274">FAD</keyword>
<proteinExistence type="inferred from homology"/>
<dbReference type="GO" id="GO:0030327">
    <property type="term" value="P:prenylated protein catabolic process"/>
    <property type="evidence" value="ECO:0007669"/>
    <property type="project" value="TreeGrafter"/>
</dbReference>
<feature type="domain" description="Prenylcysteine lyase" evidence="8">
    <location>
        <begin position="195"/>
        <end position="574"/>
    </location>
</feature>
<name>A0A395NWB6_TRIAR</name>
<dbReference type="InterPro" id="IPR017046">
    <property type="entry name" value="Prenylcysteine_Oxase1"/>
</dbReference>
<dbReference type="Gene3D" id="3.50.50.60">
    <property type="entry name" value="FAD/NAD(P)-binding domain"/>
    <property type="match status" value="1"/>
</dbReference>
<dbReference type="OrthoDB" id="437369at2759"/>
<dbReference type="STRING" id="490622.A0A395NWB6"/>
<comment type="similarity">
    <text evidence="2">Belongs to the prenylcysteine oxidase family.</text>
</comment>
<evidence type="ECO:0000256" key="1">
    <source>
        <dbReference type="ARBA" id="ARBA00001974"/>
    </source>
</evidence>
<comment type="cofactor">
    <cofactor evidence="1">
        <name>FAD</name>
        <dbReference type="ChEBI" id="CHEBI:57692"/>
    </cofactor>
</comment>